<dbReference type="eggNOG" id="COG2521">
    <property type="taxonomic scope" value="Bacteria"/>
</dbReference>
<dbReference type="Pfam" id="PF13649">
    <property type="entry name" value="Methyltransf_25"/>
    <property type="match status" value="1"/>
</dbReference>
<keyword evidence="5" id="KW-1185">Reference proteome</keyword>
<feature type="region of interest" description="Disordered" evidence="2">
    <location>
        <begin position="249"/>
        <end position="268"/>
    </location>
</feature>
<protein>
    <submittedName>
        <fullName evidence="4">Methyltransferase type 12</fullName>
    </submittedName>
</protein>
<keyword evidence="4" id="KW-0489">Methyltransferase</keyword>
<dbReference type="OrthoDB" id="8221452at2"/>
<sequence length="268" mass="28603">MDSFVAPSEHDPGILSVCVGRTVQSSIDMDDPTHLVDDYTKHLSSLVDEAAPPRQPLRVLHLGAGGLALARYVAATRPGSYQQAVDIDPDLVAKVRAQAPLPKGVKVKIRIGDARDQLRAAPGDCYDIIIVDVFSGAHVPAHLTTVEFLREVARVLRPSGHFAANICDGKNPVFSRGVAAAVAEVFDDRAVLLEPGILNGRRFGNVLLFGSNTKLPIPGIRRRAAGANFPYRVLHGKEYLNYHLGTPATTDATATPSPPPPDGLFGNG</sequence>
<dbReference type="NCBIfam" id="NF037959">
    <property type="entry name" value="MFS_SpdSyn"/>
    <property type="match status" value="1"/>
</dbReference>
<dbReference type="PANTHER" id="PTHR43317">
    <property type="entry name" value="THERMOSPERMINE SYNTHASE ACAULIS5"/>
    <property type="match status" value="1"/>
</dbReference>
<reference evidence="4 5" key="1">
    <citation type="journal article" date="2009" name="Stand. Genomic Sci.">
        <title>Complete genome sequence of Stackebrandtia nassauensis type strain (LLR-40K-21).</title>
        <authorList>
            <person name="Munk C."/>
            <person name="Lapidus A."/>
            <person name="Copeland A."/>
            <person name="Jando M."/>
            <person name="Mayilraj S."/>
            <person name="Glavina Del Rio T."/>
            <person name="Nolan M."/>
            <person name="Chen F."/>
            <person name="Lucas S."/>
            <person name="Tice H."/>
            <person name="Cheng J.F."/>
            <person name="Han C."/>
            <person name="Detter J.C."/>
            <person name="Bruce D."/>
            <person name="Goodwin L."/>
            <person name="Chain P."/>
            <person name="Pitluck S."/>
            <person name="Goker M."/>
            <person name="Ovchinikova G."/>
            <person name="Pati A."/>
            <person name="Ivanova N."/>
            <person name="Mavromatis K."/>
            <person name="Chen A."/>
            <person name="Palaniappan K."/>
            <person name="Land M."/>
            <person name="Hauser L."/>
            <person name="Chang Y.J."/>
            <person name="Jeffries C.D."/>
            <person name="Bristow J."/>
            <person name="Eisen J.A."/>
            <person name="Markowitz V."/>
            <person name="Hugenholtz P."/>
            <person name="Kyrpides N.C."/>
            <person name="Klenk H.P."/>
        </authorList>
    </citation>
    <scope>NUCLEOTIDE SEQUENCE [LARGE SCALE GENOMIC DNA]</scope>
    <source>
        <strain evidence="5">DSM 44728 / CIP 108903 / NRRL B-16338 / NBRC 102104 / LLR-40K-21</strain>
    </source>
</reference>
<proteinExistence type="predicted"/>
<evidence type="ECO:0000259" key="3">
    <source>
        <dbReference type="Pfam" id="PF13649"/>
    </source>
</evidence>
<dbReference type="PANTHER" id="PTHR43317:SF1">
    <property type="entry name" value="THERMOSPERMINE SYNTHASE ACAULIS5"/>
    <property type="match status" value="1"/>
</dbReference>
<organism evidence="4 5">
    <name type="scientific">Stackebrandtia nassauensis (strain DSM 44728 / CIP 108903 / NRRL B-16338 / NBRC 102104 / LLR-40K-21)</name>
    <dbReference type="NCBI Taxonomy" id="446470"/>
    <lineage>
        <taxon>Bacteria</taxon>
        <taxon>Bacillati</taxon>
        <taxon>Actinomycetota</taxon>
        <taxon>Actinomycetes</taxon>
        <taxon>Glycomycetales</taxon>
        <taxon>Glycomycetaceae</taxon>
        <taxon>Stackebrandtia</taxon>
    </lineage>
</organism>
<keyword evidence="4" id="KW-0808">Transferase</keyword>
<dbReference type="STRING" id="446470.Snas_1429"/>
<dbReference type="AlphaFoldDB" id="D3PV82"/>
<dbReference type="SUPFAM" id="SSF53335">
    <property type="entry name" value="S-adenosyl-L-methionine-dependent methyltransferases"/>
    <property type="match status" value="1"/>
</dbReference>
<dbReference type="GO" id="GO:0006596">
    <property type="term" value="P:polyamine biosynthetic process"/>
    <property type="evidence" value="ECO:0007669"/>
    <property type="project" value="UniProtKB-KW"/>
</dbReference>
<dbReference type="CDD" id="cd02440">
    <property type="entry name" value="AdoMet_MTases"/>
    <property type="match status" value="1"/>
</dbReference>
<dbReference type="GO" id="GO:0008168">
    <property type="term" value="F:methyltransferase activity"/>
    <property type="evidence" value="ECO:0007669"/>
    <property type="project" value="UniProtKB-KW"/>
</dbReference>
<dbReference type="Gene3D" id="3.40.50.150">
    <property type="entry name" value="Vaccinia Virus protein VP39"/>
    <property type="match status" value="1"/>
</dbReference>
<evidence type="ECO:0000313" key="4">
    <source>
        <dbReference type="EMBL" id="ADD41135.1"/>
    </source>
</evidence>
<dbReference type="InterPro" id="IPR041698">
    <property type="entry name" value="Methyltransf_25"/>
</dbReference>
<accession>D3PV82</accession>
<feature type="domain" description="Methyltransferase" evidence="3">
    <location>
        <begin position="59"/>
        <end position="160"/>
    </location>
</feature>
<name>D3PV82_STANL</name>
<dbReference type="RefSeq" id="WP_013016706.1">
    <property type="nucleotide sequence ID" value="NC_013947.1"/>
</dbReference>
<gene>
    <name evidence="4" type="ordered locus">Snas_1429</name>
</gene>
<dbReference type="KEGG" id="sna:Snas_1429"/>
<dbReference type="GO" id="GO:0032259">
    <property type="term" value="P:methylation"/>
    <property type="evidence" value="ECO:0007669"/>
    <property type="project" value="UniProtKB-KW"/>
</dbReference>
<dbReference type="EMBL" id="CP001778">
    <property type="protein sequence ID" value="ADD41135.1"/>
    <property type="molecule type" value="Genomic_DNA"/>
</dbReference>
<dbReference type="Proteomes" id="UP000000844">
    <property type="component" value="Chromosome"/>
</dbReference>
<evidence type="ECO:0000313" key="5">
    <source>
        <dbReference type="Proteomes" id="UP000000844"/>
    </source>
</evidence>
<dbReference type="InterPro" id="IPR029063">
    <property type="entry name" value="SAM-dependent_MTases_sf"/>
</dbReference>
<evidence type="ECO:0000256" key="1">
    <source>
        <dbReference type="ARBA" id="ARBA00023115"/>
    </source>
</evidence>
<keyword evidence="1" id="KW-0620">Polyamine biosynthesis</keyword>
<evidence type="ECO:0000256" key="2">
    <source>
        <dbReference type="SAM" id="MobiDB-lite"/>
    </source>
</evidence>
<dbReference type="HOGENOM" id="CLU_068637_2_0_11"/>